<sequence length="70" mass="7513">MRLQPTRQLHDHDCCENLSSPTLLHGQLRHPKMTSQVSFSEGVFIRAGQIGISNAPDAVAATSSAALASR</sequence>
<organism evidence="1 2">
    <name type="scientific">Cirrhinus molitorella</name>
    <name type="common">mud carp</name>
    <dbReference type="NCBI Taxonomy" id="172907"/>
    <lineage>
        <taxon>Eukaryota</taxon>
        <taxon>Metazoa</taxon>
        <taxon>Chordata</taxon>
        <taxon>Craniata</taxon>
        <taxon>Vertebrata</taxon>
        <taxon>Euteleostomi</taxon>
        <taxon>Actinopterygii</taxon>
        <taxon>Neopterygii</taxon>
        <taxon>Teleostei</taxon>
        <taxon>Ostariophysi</taxon>
        <taxon>Cypriniformes</taxon>
        <taxon>Cyprinidae</taxon>
        <taxon>Labeoninae</taxon>
        <taxon>Labeonini</taxon>
        <taxon>Cirrhinus</taxon>
    </lineage>
</organism>
<dbReference type="EMBL" id="JAYMGO010000009">
    <property type="protein sequence ID" value="KAL1267594.1"/>
    <property type="molecule type" value="Genomic_DNA"/>
</dbReference>
<protein>
    <submittedName>
        <fullName evidence="1">Uncharacterized protein</fullName>
    </submittedName>
</protein>
<evidence type="ECO:0000313" key="2">
    <source>
        <dbReference type="Proteomes" id="UP001558613"/>
    </source>
</evidence>
<evidence type="ECO:0000313" key="1">
    <source>
        <dbReference type="EMBL" id="KAL1267594.1"/>
    </source>
</evidence>
<dbReference type="Proteomes" id="UP001558613">
    <property type="component" value="Unassembled WGS sequence"/>
</dbReference>
<keyword evidence="2" id="KW-1185">Reference proteome</keyword>
<name>A0ABR3MSJ3_9TELE</name>
<proteinExistence type="predicted"/>
<reference evidence="1 2" key="1">
    <citation type="submission" date="2023-09" db="EMBL/GenBank/DDBJ databases">
        <authorList>
            <person name="Wang M."/>
        </authorList>
    </citation>
    <scope>NUCLEOTIDE SEQUENCE [LARGE SCALE GENOMIC DNA]</scope>
    <source>
        <strain evidence="1">GT-2023</strain>
        <tissue evidence="1">Liver</tissue>
    </source>
</reference>
<accession>A0ABR3MSJ3</accession>
<comment type="caution">
    <text evidence="1">The sequence shown here is derived from an EMBL/GenBank/DDBJ whole genome shotgun (WGS) entry which is preliminary data.</text>
</comment>
<gene>
    <name evidence="1" type="ORF">QQF64_032957</name>
</gene>